<dbReference type="EMBL" id="KZ679006">
    <property type="protein sequence ID" value="PSS28108.1"/>
    <property type="molecule type" value="Genomic_DNA"/>
</dbReference>
<feature type="signal peptide" evidence="1">
    <location>
        <begin position="1"/>
        <end position="24"/>
    </location>
</feature>
<reference evidence="2 3" key="1">
    <citation type="journal article" date="2018" name="New Phytol.">
        <title>Comparative genomics and transcriptomics depict ericoid mycorrhizal fungi as versatile saprotrophs and plant mutualists.</title>
        <authorList>
            <person name="Martino E."/>
            <person name="Morin E."/>
            <person name="Grelet G.A."/>
            <person name="Kuo A."/>
            <person name="Kohler A."/>
            <person name="Daghino S."/>
            <person name="Barry K.W."/>
            <person name="Cichocki N."/>
            <person name="Clum A."/>
            <person name="Dockter R.B."/>
            <person name="Hainaut M."/>
            <person name="Kuo R.C."/>
            <person name="LaButti K."/>
            <person name="Lindahl B.D."/>
            <person name="Lindquist E.A."/>
            <person name="Lipzen A."/>
            <person name="Khouja H.R."/>
            <person name="Magnuson J."/>
            <person name="Murat C."/>
            <person name="Ohm R.A."/>
            <person name="Singer S.W."/>
            <person name="Spatafora J.W."/>
            <person name="Wang M."/>
            <person name="Veneault-Fourrey C."/>
            <person name="Henrissat B."/>
            <person name="Grigoriev I.V."/>
            <person name="Martin F.M."/>
            <person name="Perotto S."/>
        </authorList>
    </citation>
    <scope>NUCLEOTIDE SEQUENCE [LARGE SCALE GENOMIC DNA]</scope>
    <source>
        <strain evidence="2 3">ATCC 22711</strain>
    </source>
</reference>
<keyword evidence="1" id="KW-0732">Signal</keyword>
<dbReference type="AlphaFoldDB" id="A0A2T3BFJ8"/>
<evidence type="ECO:0000313" key="2">
    <source>
        <dbReference type="EMBL" id="PSS28108.1"/>
    </source>
</evidence>
<dbReference type="Proteomes" id="UP000241818">
    <property type="component" value="Unassembled WGS sequence"/>
</dbReference>
<keyword evidence="3" id="KW-1185">Reference proteome</keyword>
<feature type="chain" id="PRO_5015728760" evidence="1">
    <location>
        <begin position="25"/>
        <end position="163"/>
    </location>
</feature>
<dbReference type="GeneID" id="36573558"/>
<proteinExistence type="predicted"/>
<sequence length="163" mass="18112">MQQWAMEAHLEILLPILLRRTAHAGRSPPDIIFTCKRSMSRFVLPPFSKSACRAEIPAASSLEIEAVGKRRSLLPGSASAVMYLRDAGWHYYYDLLGDYWLGRHGSLTCAFEDAVPALAGVGRNPSESALRFCAWLPEGSWEVGRVNNMDSAATASWNESLRR</sequence>
<evidence type="ECO:0000256" key="1">
    <source>
        <dbReference type="SAM" id="SignalP"/>
    </source>
</evidence>
<organism evidence="2 3">
    <name type="scientific">Amorphotheca resinae ATCC 22711</name>
    <dbReference type="NCBI Taxonomy" id="857342"/>
    <lineage>
        <taxon>Eukaryota</taxon>
        <taxon>Fungi</taxon>
        <taxon>Dikarya</taxon>
        <taxon>Ascomycota</taxon>
        <taxon>Pezizomycotina</taxon>
        <taxon>Leotiomycetes</taxon>
        <taxon>Helotiales</taxon>
        <taxon>Amorphothecaceae</taxon>
        <taxon>Amorphotheca</taxon>
    </lineage>
</organism>
<evidence type="ECO:0000313" key="3">
    <source>
        <dbReference type="Proteomes" id="UP000241818"/>
    </source>
</evidence>
<gene>
    <name evidence="2" type="ORF">M430DRAFT_269489</name>
</gene>
<dbReference type="RefSeq" id="XP_024725633.1">
    <property type="nucleotide sequence ID" value="XM_024865477.1"/>
</dbReference>
<name>A0A2T3BFJ8_AMORE</name>
<dbReference type="InParanoid" id="A0A2T3BFJ8"/>
<protein>
    <submittedName>
        <fullName evidence="2">Uncharacterized protein</fullName>
    </submittedName>
</protein>
<accession>A0A2T3BFJ8</accession>